<evidence type="ECO:0000313" key="2">
    <source>
        <dbReference type="Proteomes" id="UP000092484"/>
    </source>
</evidence>
<reference evidence="1 2" key="1">
    <citation type="submission" date="2016-06" db="EMBL/GenBank/DDBJ databases">
        <title>Genome sequence of Porphyrobacter dokdonensis DSW-74.</title>
        <authorList>
            <person name="Kim J.F."/>
            <person name="Song J.Y."/>
        </authorList>
    </citation>
    <scope>NUCLEOTIDE SEQUENCE [LARGE SCALE GENOMIC DNA]</scope>
    <source>
        <strain evidence="1 2">DSW-74</strain>
    </source>
</reference>
<sequence length="297" mass="31095">MKRIALIAGTLLALGVAAIGGWMLYHEQIADPDYSPSIARASHSGRTPVVAIDEGHANFHQLGGRFAPFAKLARHGGYLVESFEDEISPETLAMDVLVIANATEPLEAVEVDHLLGWVGQGGALLLIADHAPFAGPVKDLAARLGVGMGNGFVVTGPPDGITGKLDFRGDRLGDHPIIAGRGEDRRVSHVRSFTGQSLTAPQGAAVLLELPEGAMEFVDRDAGDVYAKGGAAGADVSDRAQAVAFTLGQGRVVISGEAALFTAQRLRGDASFKMGVAQADNEAFVLNILDWLSGRDI</sequence>
<gene>
    <name evidence="1" type="ORF">I603_1740</name>
</gene>
<dbReference type="STRING" id="1300349.I603_1740"/>
<organism evidence="1 2">
    <name type="scientific">Erythrobacter dokdonensis DSW-74</name>
    <dbReference type="NCBI Taxonomy" id="1300349"/>
    <lineage>
        <taxon>Bacteria</taxon>
        <taxon>Pseudomonadati</taxon>
        <taxon>Pseudomonadota</taxon>
        <taxon>Alphaproteobacteria</taxon>
        <taxon>Sphingomonadales</taxon>
        <taxon>Erythrobacteraceae</taxon>
        <taxon>Erythrobacter/Porphyrobacter group</taxon>
        <taxon>Erythrobacter</taxon>
    </lineage>
</organism>
<dbReference type="EMBL" id="LZYB01000003">
    <property type="protein sequence ID" value="OBV11332.1"/>
    <property type="molecule type" value="Genomic_DNA"/>
</dbReference>
<name>A0A1A7BIR0_9SPHN</name>
<dbReference type="InterPro" id="IPR029062">
    <property type="entry name" value="Class_I_gatase-like"/>
</dbReference>
<dbReference type="AlphaFoldDB" id="A0A1A7BIR0"/>
<evidence type="ECO:0000313" key="1">
    <source>
        <dbReference type="EMBL" id="OBV11332.1"/>
    </source>
</evidence>
<proteinExistence type="predicted"/>
<dbReference type="PATRIC" id="fig|1300349.4.peg.1732"/>
<dbReference type="Proteomes" id="UP000092484">
    <property type="component" value="Unassembled WGS sequence"/>
</dbReference>
<dbReference type="SUPFAM" id="SSF52317">
    <property type="entry name" value="Class I glutamine amidotransferase-like"/>
    <property type="match status" value="1"/>
</dbReference>
<keyword evidence="2" id="KW-1185">Reference proteome</keyword>
<protein>
    <submittedName>
        <fullName evidence="1">ABC transporter</fullName>
    </submittedName>
</protein>
<accession>A0A1A7BIR0</accession>
<comment type="caution">
    <text evidence="1">The sequence shown here is derived from an EMBL/GenBank/DDBJ whole genome shotgun (WGS) entry which is preliminary data.</text>
</comment>